<dbReference type="Proteomes" id="UP000533476">
    <property type="component" value="Unassembled WGS sequence"/>
</dbReference>
<reference evidence="1 2" key="1">
    <citation type="submission" date="2020-04" db="EMBL/GenBank/DDBJ databases">
        <authorList>
            <person name="Zhang R."/>
            <person name="Schippers A."/>
        </authorList>
    </citation>
    <scope>NUCLEOTIDE SEQUENCE [LARGE SCALE GENOMIC DNA]</scope>
    <source>
        <strain evidence="1 2">DSM 109850</strain>
    </source>
</reference>
<organism evidence="1 2">
    <name type="scientific">Sulfobacillus harzensis</name>
    <dbReference type="NCBI Taxonomy" id="2729629"/>
    <lineage>
        <taxon>Bacteria</taxon>
        <taxon>Bacillati</taxon>
        <taxon>Bacillota</taxon>
        <taxon>Clostridia</taxon>
        <taxon>Eubacteriales</taxon>
        <taxon>Clostridiales Family XVII. Incertae Sedis</taxon>
        <taxon>Sulfobacillus</taxon>
    </lineage>
</organism>
<dbReference type="AlphaFoldDB" id="A0A7Y0L5T5"/>
<dbReference type="RefSeq" id="WP_169101443.1">
    <property type="nucleotide sequence ID" value="NZ_JABBVZ010000068.1"/>
</dbReference>
<evidence type="ECO:0000313" key="2">
    <source>
        <dbReference type="Proteomes" id="UP000533476"/>
    </source>
</evidence>
<comment type="caution">
    <text evidence="1">The sequence shown here is derived from an EMBL/GenBank/DDBJ whole genome shotgun (WGS) entry which is preliminary data.</text>
</comment>
<proteinExistence type="predicted"/>
<dbReference type="EMBL" id="JABBVZ010000068">
    <property type="protein sequence ID" value="NMP23834.1"/>
    <property type="molecule type" value="Genomic_DNA"/>
</dbReference>
<sequence length="46" mass="4989">MFDLCDTGEISVAQSQAEGFLVAIMTLDPGEVAHERRVIPKMVAVI</sequence>
<accession>A0A7Y0L5T5</accession>
<protein>
    <submittedName>
        <fullName evidence="1">Uncharacterized protein</fullName>
    </submittedName>
</protein>
<name>A0A7Y0L5T5_9FIRM</name>
<evidence type="ECO:0000313" key="1">
    <source>
        <dbReference type="EMBL" id="NMP23834.1"/>
    </source>
</evidence>
<keyword evidence="2" id="KW-1185">Reference proteome</keyword>
<gene>
    <name evidence="1" type="ORF">HIJ39_15965</name>
</gene>